<evidence type="ECO:0000256" key="6">
    <source>
        <dbReference type="ARBA" id="ARBA00023163"/>
    </source>
</evidence>
<dbReference type="Pfam" id="PF08689">
    <property type="entry name" value="Med5"/>
    <property type="match status" value="1"/>
</dbReference>
<evidence type="ECO:0000256" key="5">
    <source>
        <dbReference type="ARBA" id="ARBA00023159"/>
    </source>
</evidence>
<comment type="subcellular location">
    <subcellularLocation>
        <location evidence="1 9">Nucleus</location>
    </subcellularLocation>
</comment>
<comment type="similarity">
    <text evidence="2 9">Belongs to the Mediator complex subunit 5 family.</text>
</comment>
<keyword evidence="12" id="KW-1185">Reference proteome</keyword>
<proteinExistence type="inferred from homology"/>
<evidence type="ECO:0000256" key="4">
    <source>
        <dbReference type="ARBA" id="ARBA00023015"/>
    </source>
</evidence>
<dbReference type="InterPro" id="IPR014801">
    <property type="entry name" value="Mediator_Med5_fun"/>
</dbReference>
<name>M7XMX0_RHOT1</name>
<evidence type="ECO:0000256" key="1">
    <source>
        <dbReference type="ARBA" id="ARBA00004123"/>
    </source>
</evidence>
<reference evidence="11 12" key="1">
    <citation type="journal article" date="2012" name="Nat. Commun.">
        <title>A multi-omic map of the lipid-producing yeast Rhodosporidium toruloides.</title>
        <authorList>
            <person name="Zhu Z."/>
            <person name="Zhang S."/>
            <person name="Liu H."/>
            <person name="Shen H."/>
            <person name="Lin X."/>
            <person name="Yang F."/>
            <person name="Zhou Y.J."/>
            <person name="Jin G."/>
            <person name="Ye M."/>
            <person name="Zou H."/>
            <person name="Zou H."/>
            <person name="Zhao Z.K."/>
        </authorList>
    </citation>
    <scope>NUCLEOTIDE SEQUENCE [LARGE SCALE GENOMIC DNA]</scope>
    <source>
        <strain evidence="11 12">NP11</strain>
    </source>
</reference>
<dbReference type="PANTHER" id="PTHR35784">
    <property type="entry name" value="MEDIATOR OF RNA POLYMERASE II TRANSCRIPTION SUBUNIT 5"/>
    <property type="match status" value="1"/>
</dbReference>
<feature type="coiled-coil region" evidence="10">
    <location>
        <begin position="863"/>
        <end position="890"/>
    </location>
</feature>
<evidence type="ECO:0000313" key="11">
    <source>
        <dbReference type="EMBL" id="EMS21538.1"/>
    </source>
</evidence>
<dbReference type="RefSeq" id="XP_016272657.1">
    <property type="nucleotide sequence ID" value="XM_016415279.1"/>
</dbReference>
<evidence type="ECO:0000256" key="7">
    <source>
        <dbReference type="ARBA" id="ARBA00023242"/>
    </source>
</evidence>
<evidence type="ECO:0000256" key="8">
    <source>
        <dbReference type="ARBA" id="ARBA00031256"/>
    </source>
</evidence>
<evidence type="ECO:0000313" key="12">
    <source>
        <dbReference type="Proteomes" id="UP000016926"/>
    </source>
</evidence>
<evidence type="ECO:0000256" key="10">
    <source>
        <dbReference type="SAM" id="Coils"/>
    </source>
</evidence>
<dbReference type="PANTHER" id="PTHR35784:SF1">
    <property type="entry name" value="MEDIATOR OF RNA POLYMERASE II TRANSCRIPTION SUBUNIT 5"/>
    <property type="match status" value="1"/>
</dbReference>
<dbReference type="GO" id="GO:0006357">
    <property type="term" value="P:regulation of transcription by RNA polymerase II"/>
    <property type="evidence" value="ECO:0007669"/>
    <property type="project" value="InterPro"/>
</dbReference>
<evidence type="ECO:0000256" key="3">
    <source>
        <dbReference type="ARBA" id="ARBA00020628"/>
    </source>
</evidence>
<keyword evidence="7 9" id="KW-0539">Nucleus</keyword>
<keyword evidence="5 9" id="KW-0010">Activator</keyword>
<organism evidence="11 12">
    <name type="scientific">Rhodotorula toruloides (strain NP11)</name>
    <name type="common">Yeast</name>
    <name type="synonym">Rhodosporidium toruloides</name>
    <dbReference type="NCBI Taxonomy" id="1130832"/>
    <lineage>
        <taxon>Eukaryota</taxon>
        <taxon>Fungi</taxon>
        <taxon>Dikarya</taxon>
        <taxon>Basidiomycota</taxon>
        <taxon>Pucciniomycotina</taxon>
        <taxon>Microbotryomycetes</taxon>
        <taxon>Sporidiobolales</taxon>
        <taxon>Sporidiobolaceae</taxon>
        <taxon>Rhodotorula</taxon>
    </lineage>
</organism>
<keyword evidence="4 9" id="KW-0805">Transcription regulation</keyword>
<dbReference type="Proteomes" id="UP000016926">
    <property type="component" value="Unassembled WGS sequence"/>
</dbReference>
<dbReference type="GO" id="GO:0003712">
    <property type="term" value="F:transcription coregulator activity"/>
    <property type="evidence" value="ECO:0007669"/>
    <property type="project" value="InterPro"/>
</dbReference>
<dbReference type="AlphaFoldDB" id="M7XMX0"/>
<protein>
    <recommendedName>
        <fullName evidence="3 9">Mediator of RNA polymerase II transcription subunit 5</fullName>
    </recommendedName>
    <alternativeName>
        <fullName evidence="8 9">Mediator complex subunit 5</fullName>
    </alternativeName>
</protein>
<dbReference type="GO" id="GO:0016592">
    <property type="term" value="C:mediator complex"/>
    <property type="evidence" value="ECO:0007669"/>
    <property type="project" value="InterPro"/>
</dbReference>
<keyword evidence="6 9" id="KW-0804">Transcription</keyword>
<comment type="subunit">
    <text evidence="9">Component of the Mediator complex.</text>
</comment>
<accession>M7XMX0</accession>
<gene>
    <name evidence="9" type="primary">MED5</name>
    <name evidence="11" type="ORF">RHTO_01598</name>
</gene>
<dbReference type="OrthoDB" id="2523550at2759"/>
<dbReference type="EMBL" id="KB722655">
    <property type="protein sequence ID" value="EMS21538.1"/>
    <property type="molecule type" value="Genomic_DNA"/>
</dbReference>
<comment type="function">
    <text evidence="9">Component of the Mediator complex, a coactivator involved in the regulated transcription of nearly all RNA polymerase II-dependent genes. Mediator functions as a bridge to convey information from gene-specific regulatory proteins to the basal RNA polymerase II transcription machinery. Mediator is recruited to promoters by direct interactions with regulatory proteins and serves as a scaffold for the assembly of a functional preinitiation complex with RNA polymerase II and the general transcription factors.</text>
</comment>
<evidence type="ECO:0000256" key="2">
    <source>
        <dbReference type="ARBA" id="ARBA00008782"/>
    </source>
</evidence>
<dbReference type="HOGENOM" id="CLU_315494_0_0_1"/>
<keyword evidence="10" id="KW-0175">Coiled coil</keyword>
<dbReference type="GeneID" id="27365611"/>
<evidence type="ECO:0000256" key="9">
    <source>
        <dbReference type="RuleBase" id="RU364142"/>
    </source>
</evidence>
<dbReference type="eggNOG" id="ENOG502RSDC">
    <property type="taxonomic scope" value="Eukaryota"/>
</dbReference>
<sequence length="926" mass="100569">MKISQWVSLVRDTAQAQELPKEDAERDITHSLLVLLANSPFPPPLLAQYIQTALGSAALARPGYVASIIASRVPALALPAAEVAFSAINQALASAPSQPSYPSDTPAETAQAVELVLNSLLPLVLSSPTSALETIRYLSYFLSHLPHRLTKDTVDAEQLEICAKTVRTAVEAVSKVGPKDAPVLAKLRHELEALERKLKPRGRRRVPSKVDLDEADELEALGTPYGDVALLVSRMLSNPLIPTQQLHSSLLALIRYRTAQSTFRKSTPEKALVHLLAEVLGGLIQTLQDAKRADVVLESLLFAKVPHVLKSLSTVDGLDKLSEALADALRLVQGRLAKAISEGRRDMDSVFSHFVAACCQSDLLLPDIGASLARDVDVSELQPTMIEDYHHRLATGSIDDFKQVLDDAVHSYAAQHAIASAITSLFAAKAQSADLAGLADLCDTLAENKDAMSVVFLHVEPRELLRPVRQVLDSFDTTQENSDDVNPIERYGSLVLFVQLVVSRFKLLDNLAYHLDSSSSFIATWLPCASAVYATSTMMDDERNAVSGWIGALFGEGISDDLMHATNPRTLLRVAPTILKQSLKARQAGIVDMDSLRDALSYFLQELLRFTLPGVLKWLITEIERTPPSPQQNSMLDLLQVLVFSDALPSAVLELVALDLARLLLSPTFASNVSPAVDIARLRKTIAPYRPPPPAIQATIVDEHAAFEAASKPFLSGAQAIEGEELVVVAIPSLYDSLRLSLRTAKTPSIFFSRTFLPQIFFRPQANGEHVTPGAYSRRERYAAAVLAAPDSNNRPLVVNIVWALTPQDLAEWDRRLLPAGTTDGLVGGEAERMQVELLGDAIAGAVVLVKGEAEASATPSSAQHLSATLDELARRVEEVRRSRKSSTADVQDEEKTTALDAFLDRLLSWPAVVEHSPRLSALAAE</sequence>